<comment type="cofactor">
    <cofactor evidence="4">
        <name>Zn(2+)</name>
        <dbReference type="ChEBI" id="CHEBI:29105"/>
    </cofactor>
</comment>
<feature type="binding site" evidence="14">
    <location>
        <position position="177"/>
    </location>
    <ligand>
        <name>substrate</name>
    </ligand>
</feature>
<comment type="similarity">
    <text evidence="6 10 11">Belongs to the ribulose-phosphate 3-epimerase family.</text>
</comment>
<protein>
    <recommendedName>
        <fullName evidence="7 10">Ribulose-phosphate 3-epimerase</fullName>
        <ecNumber evidence="7 10">5.1.3.1</ecNumber>
    </recommendedName>
</protein>
<dbReference type="EC" id="5.1.3.1" evidence="7 10"/>
<dbReference type="GO" id="GO:0046872">
    <property type="term" value="F:metal ion binding"/>
    <property type="evidence" value="ECO:0007669"/>
    <property type="project" value="UniProtKB-UniRule"/>
</dbReference>
<dbReference type="NCBIfam" id="NF004076">
    <property type="entry name" value="PRK05581.1-4"/>
    <property type="match status" value="1"/>
</dbReference>
<feature type="active site" description="Proton donor" evidence="10 12">
    <location>
        <position position="175"/>
    </location>
</feature>
<accession>A0A4U1CMV1</accession>
<dbReference type="PROSITE" id="PS01085">
    <property type="entry name" value="RIBUL_P_3_EPIMER_1"/>
    <property type="match status" value="1"/>
</dbReference>
<feature type="active site" description="Proton acceptor" evidence="10 12">
    <location>
        <position position="35"/>
    </location>
</feature>
<comment type="cofactor">
    <cofactor evidence="10 13">
        <name>a divalent metal cation</name>
        <dbReference type="ChEBI" id="CHEBI:60240"/>
    </cofactor>
    <text evidence="10 13">Binds 1 divalent metal cation per subunit.</text>
</comment>
<comment type="cofactor">
    <cofactor evidence="3">
        <name>Co(2+)</name>
        <dbReference type="ChEBI" id="CHEBI:48828"/>
    </cofactor>
</comment>
<keyword evidence="13" id="KW-0862">Zinc</keyword>
<dbReference type="OrthoDB" id="1645589at2"/>
<keyword evidence="8 10" id="KW-0479">Metal-binding</keyword>
<evidence type="ECO:0000256" key="12">
    <source>
        <dbReference type="PIRSR" id="PIRSR001461-1"/>
    </source>
</evidence>
<evidence type="ECO:0000313" key="15">
    <source>
        <dbReference type="EMBL" id="TKC09221.1"/>
    </source>
</evidence>
<evidence type="ECO:0000256" key="10">
    <source>
        <dbReference type="HAMAP-Rule" id="MF_02227"/>
    </source>
</evidence>
<feature type="binding site" evidence="10 13">
    <location>
        <position position="33"/>
    </location>
    <ligand>
        <name>a divalent metal cation</name>
        <dbReference type="ChEBI" id="CHEBI:60240"/>
    </ligand>
</feature>
<dbReference type="HAMAP" id="MF_02227">
    <property type="entry name" value="RPE"/>
    <property type="match status" value="1"/>
</dbReference>
<dbReference type="InterPro" id="IPR011060">
    <property type="entry name" value="RibuloseP-bd_barrel"/>
</dbReference>
<keyword evidence="16" id="KW-1185">Reference proteome</keyword>
<keyword evidence="13" id="KW-0170">Cobalt</keyword>
<name>A0A4U1CMV1_9SPHI</name>
<dbReference type="PROSITE" id="PS01086">
    <property type="entry name" value="RIBUL_P_3_EPIMER_2"/>
    <property type="match status" value="1"/>
</dbReference>
<comment type="cofactor">
    <cofactor evidence="5">
        <name>Fe(2+)</name>
        <dbReference type="ChEBI" id="CHEBI:29033"/>
    </cofactor>
</comment>
<dbReference type="PANTHER" id="PTHR11749">
    <property type="entry name" value="RIBULOSE-5-PHOSPHATE-3-EPIMERASE"/>
    <property type="match status" value="1"/>
</dbReference>
<dbReference type="Proteomes" id="UP000307244">
    <property type="component" value="Unassembled WGS sequence"/>
</dbReference>
<dbReference type="InterPro" id="IPR026019">
    <property type="entry name" value="Ribul_P_3_epim"/>
</dbReference>
<proteinExistence type="inferred from homology"/>
<feature type="binding site" evidence="10 14">
    <location>
        <begin position="142"/>
        <end position="145"/>
    </location>
    <ligand>
        <name>substrate</name>
    </ligand>
</feature>
<feature type="binding site" evidence="10 14">
    <location>
        <position position="8"/>
    </location>
    <ligand>
        <name>substrate</name>
    </ligand>
</feature>
<dbReference type="FunFam" id="3.20.20.70:FF:000004">
    <property type="entry name" value="Ribulose-phosphate 3-epimerase"/>
    <property type="match status" value="1"/>
</dbReference>
<feature type="binding site" evidence="10 13">
    <location>
        <position position="175"/>
    </location>
    <ligand>
        <name>a divalent metal cation</name>
        <dbReference type="ChEBI" id="CHEBI:60240"/>
    </ligand>
</feature>
<evidence type="ECO:0000256" key="4">
    <source>
        <dbReference type="ARBA" id="ARBA00001947"/>
    </source>
</evidence>
<dbReference type="NCBIfam" id="TIGR01163">
    <property type="entry name" value="rpe"/>
    <property type="match status" value="1"/>
</dbReference>
<dbReference type="AlphaFoldDB" id="A0A4U1CMV1"/>
<evidence type="ECO:0000256" key="9">
    <source>
        <dbReference type="ARBA" id="ARBA00023235"/>
    </source>
</evidence>
<evidence type="ECO:0000256" key="2">
    <source>
        <dbReference type="ARBA" id="ARBA00001936"/>
    </source>
</evidence>
<gene>
    <name evidence="10" type="primary">rpe</name>
    <name evidence="15" type="ORF">FA047_03780</name>
</gene>
<comment type="cofactor">
    <cofactor evidence="2">
        <name>Mn(2+)</name>
        <dbReference type="ChEBI" id="CHEBI:29035"/>
    </cofactor>
</comment>
<evidence type="ECO:0000256" key="8">
    <source>
        <dbReference type="ARBA" id="ARBA00022723"/>
    </source>
</evidence>
<dbReference type="CDD" id="cd00429">
    <property type="entry name" value="RPE"/>
    <property type="match status" value="1"/>
</dbReference>
<dbReference type="SUPFAM" id="SSF51366">
    <property type="entry name" value="Ribulose-phoshate binding barrel"/>
    <property type="match status" value="1"/>
</dbReference>
<organism evidence="15 16">
    <name type="scientific">Pedobacter frigoris</name>
    <dbReference type="NCBI Taxonomy" id="2571272"/>
    <lineage>
        <taxon>Bacteria</taxon>
        <taxon>Pseudomonadati</taxon>
        <taxon>Bacteroidota</taxon>
        <taxon>Sphingobacteriia</taxon>
        <taxon>Sphingobacteriales</taxon>
        <taxon>Sphingobacteriaceae</taxon>
        <taxon>Pedobacter</taxon>
    </lineage>
</organism>
<keyword evidence="13" id="KW-0464">Manganese</keyword>
<keyword evidence="10 11" id="KW-0119">Carbohydrate metabolism</keyword>
<evidence type="ECO:0000256" key="13">
    <source>
        <dbReference type="PIRSR" id="PIRSR001461-2"/>
    </source>
</evidence>
<dbReference type="GO" id="GO:0006098">
    <property type="term" value="P:pentose-phosphate shunt"/>
    <property type="evidence" value="ECO:0007669"/>
    <property type="project" value="UniProtKB-UniRule"/>
</dbReference>
<dbReference type="Gene3D" id="3.20.20.70">
    <property type="entry name" value="Aldolase class I"/>
    <property type="match status" value="1"/>
</dbReference>
<evidence type="ECO:0000256" key="1">
    <source>
        <dbReference type="ARBA" id="ARBA00001782"/>
    </source>
</evidence>
<dbReference type="GO" id="GO:0004750">
    <property type="term" value="F:D-ribulose-phosphate 3-epimerase activity"/>
    <property type="evidence" value="ECO:0007669"/>
    <property type="project" value="UniProtKB-UniRule"/>
</dbReference>
<sequence>MKHLIAPSVLSADFANLQRDIEMINSSEADWFHVDVMDGVFVPNISFGFPVMEAIKKYAAKPLDVHLMIVNPDQYIERFAAAGASIITVHYEACTHLHRTVQAIHAAGCKTGVAINPHTPVGLLKDILTDLDLVLVMSVNPGFGGQKFIPNTINKVKELRNMASQINPRLVIEVDGGVGLHNLTELVQAGANVLVAGNAVFADESPIQMISALKELDTTTVNL</sequence>
<dbReference type="InterPro" id="IPR000056">
    <property type="entry name" value="Ribul_P_3_epim-like"/>
</dbReference>
<evidence type="ECO:0000256" key="14">
    <source>
        <dbReference type="PIRSR" id="PIRSR001461-3"/>
    </source>
</evidence>
<comment type="function">
    <text evidence="10">Catalyzes the reversible epimerization of D-ribulose 5-phosphate to D-xylulose 5-phosphate.</text>
</comment>
<evidence type="ECO:0000256" key="6">
    <source>
        <dbReference type="ARBA" id="ARBA00009541"/>
    </source>
</evidence>
<dbReference type="GO" id="GO:0005737">
    <property type="term" value="C:cytoplasm"/>
    <property type="evidence" value="ECO:0007669"/>
    <property type="project" value="UniProtKB-ARBA"/>
</dbReference>
<feature type="binding site" evidence="10 14">
    <location>
        <position position="66"/>
    </location>
    <ligand>
        <name>substrate</name>
    </ligand>
</feature>
<comment type="catalytic activity">
    <reaction evidence="1 10 11">
        <text>D-ribulose 5-phosphate = D-xylulose 5-phosphate</text>
        <dbReference type="Rhea" id="RHEA:13677"/>
        <dbReference type="ChEBI" id="CHEBI:57737"/>
        <dbReference type="ChEBI" id="CHEBI:58121"/>
        <dbReference type="EC" id="5.1.3.1"/>
    </reaction>
</comment>
<dbReference type="GO" id="GO:0019323">
    <property type="term" value="P:pentose catabolic process"/>
    <property type="evidence" value="ECO:0007669"/>
    <property type="project" value="UniProtKB-UniRule"/>
</dbReference>
<comment type="caution">
    <text evidence="10">Lacks conserved residue(s) required for the propagation of feature annotation.</text>
</comment>
<dbReference type="RefSeq" id="WP_136834634.1">
    <property type="nucleotide sequence ID" value="NZ_SWBQ01000001.1"/>
</dbReference>
<dbReference type="Pfam" id="PF00834">
    <property type="entry name" value="Ribul_P_3_epim"/>
    <property type="match status" value="1"/>
</dbReference>
<evidence type="ECO:0000313" key="16">
    <source>
        <dbReference type="Proteomes" id="UP000307244"/>
    </source>
</evidence>
<dbReference type="InterPro" id="IPR013785">
    <property type="entry name" value="Aldolase_TIM"/>
</dbReference>
<feature type="binding site" evidence="10 13">
    <location>
        <position position="66"/>
    </location>
    <ligand>
        <name>a divalent metal cation</name>
        <dbReference type="ChEBI" id="CHEBI:60240"/>
    </ligand>
</feature>
<evidence type="ECO:0000256" key="7">
    <source>
        <dbReference type="ARBA" id="ARBA00013188"/>
    </source>
</evidence>
<comment type="pathway">
    <text evidence="10">Carbohydrate degradation.</text>
</comment>
<evidence type="ECO:0000256" key="5">
    <source>
        <dbReference type="ARBA" id="ARBA00001954"/>
    </source>
</evidence>
<feature type="binding site" evidence="10">
    <location>
        <begin position="175"/>
        <end position="177"/>
    </location>
    <ligand>
        <name>substrate</name>
    </ligand>
</feature>
<reference evidence="15 16" key="1">
    <citation type="submission" date="2019-04" db="EMBL/GenBank/DDBJ databases">
        <title>Pedobacter sp. RP-3-15 sp. nov., isolated from Arctic soil.</title>
        <authorList>
            <person name="Dahal R.H."/>
            <person name="Kim D.-U."/>
        </authorList>
    </citation>
    <scope>NUCLEOTIDE SEQUENCE [LARGE SCALE GENOMIC DNA]</scope>
    <source>
        <strain evidence="15 16">RP-3-15</strain>
    </source>
</reference>
<dbReference type="PIRSF" id="PIRSF001461">
    <property type="entry name" value="RPE"/>
    <property type="match status" value="1"/>
</dbReference>
<evidence type="ECO:0000256" key="11">
    <source>
        <dbReference type="PIRNR" id="PIRNR001461"/>
    </source>
</evidence>
<comment type="caution">
    <text evidence="15">The sequence shown here is derived from an EMBL/GenBank/DDBJ whole genome shotgun (WGS) entry which is preliminary data.</text>
</comment>
<keyword evidence="9 10" id="KW-0413">Isomerase</keyword>
<feature type="binding site" evidence="10 13">
    <location>
        <position position="35"/>
    </location>
    <ligand>
        <name>a divalent metal cation</name>
        <dbReference type="ChEBI" id="CHEBI:60240"/>
    </ligand>
</feature>
<dbReference type="EMBL" id="SWBQ01000001">
    <property type="protein sequence ID" value="TKC09221.1"/>
    <property type="molecule type" value="Genomic_DNA"/>
</dbReference>
<evidence type="ECO:0000256" key="3">
    <source>
        <dbReference type="ARBA" id="ARBA00001941"/>
    </source>
</evidence>